<sequence length="184" mass="18756">MAGKLLVIGAAAVAAIGAAAAGVTAFAPVGTSAQVQPVVFGAPLPLDPPPAPPAPNPAPPEPAENPGPGQNLPSAQQVTDLLTNLTNAGVSYKDKQNLVENGIASNDGHVLDHNLRKSYRDGELPYSFNVVNVAPSGPNQAVANVEISGPKMAPDTKPLMFVDQGGWVLTHDSAVELMQALAPH</sequence>
<feature type="signal peptide" evidence="4">
    <location>
        <begin position="1"/>
        <end position="20"/>
    </location>
</feature>
<comment type="caution">
    <text evidence="6">The sequence shown here is derived from an EMBL/GenBank/DDBJ whole genome shotgun (WGS) entry which is preliminary data.</text>
</comment>
<proteinExistence type="inferred from homology"/>
<evidence type="ECO:0000256" key="2">
    <source>
        <dbReference type="ARBA" id="ARBA00093774"/>
    </source>
</evidence>
<evidence type="ECO:0000256" key="3">
    <source>
        <dbReference type="SAM" id="MobiDB-lite"/>
    </source>
</evidence>
<reference evidence="6 8" key="1">
    <citation type="submission" date="2016-10" db="EMBL/GenBank/DDBJ databases">
        <title>Genome sequence of Mycobacterium talmonii.</title>
        <authorList>
            <person name="Greninger A.L."/>
            <person name="Elliott B."/>
            <person name="Vasireddy S."/>
            <person name="Vasireddy R."/>
        </authorList>
    </citation>
    <scope>NUCLEOTIDE SEQUENCE [LARGE SCALE GENOMIC DNA]</scope>
    <source>
        <strain evidence="6">MO-5499</strain>
        <strain evidence="8">NE-TNMC-100812</strain>
    </source>
</reference>
<evidence type="ECO:0000313" key="7">
    <source>
        <dbReference type="EMBL" id="PQM47848.1"/>
    </source>
</evidence>
<reference evidence="7 9" key="2">
    <citation type="journal article" date="2017" name="Int. J. Syst. Evol. Microbiol.">
        <title>Mycobacterium talmoniae sp. nov., a slowly growing mycobacterium isolated from human respiratory samples.</title>
        <authorList>
            <person name="Davidson R.M."/>
            <person name="DeGroote M.A."/>
            <person name="Marola J.L."/>
            <person name="Buss S."/>
            <person name="Jones V."/>
            <person name="McNeil M.R."/>
            <person name="Freifeld A.G."/>
            <person name="Elaine Epperson L."/>
            <person name="Hasan N.A."/>
            <person name="Jackson M."/>
            <person name="Iwen P.C."/>
            <person name="Salfinger M."/>
            <person name="Strong M."/>
        </authorList>
    </citation>
    <scope>NUCLEOTIDE SEQUENCE [LARGE SCALE GENOMIC DNA]</scope>
    <source>
        <strain evidence="7 9">ATCC BAA-2683</strain>
    </source>
</reference>
<keyword evidence="1 4" id="KW-0732">Signal</keyword>
<protein>
    <submittedName>
        <fullName evidence="7">Low molecular weight antigen MTB12</fullName>
    </submittedName>
</protein>
<keyword evidence="8" id="KW-1185">Reference proteome</keyword>
<dbReference type="Proteomes" id="UP000179734">
    <property type="component" value="Unassembled WGS sequence"/>
</dbReference>
<gene>
    <name evidence="6" type="ORF">BKN37_17870</name>
    <name evidence="7" type="ORF">C1Y40_01945</name>
</gene>
<evidence type="ECO:0000259" key="5">
    <source>
        <dbReference type="Pfam" id="PF26580"/>
    </source>
</evidence>
<feature type="region of interest" description="Disordered" evidence="3">
    <location>
        <begin position="44"/>
        <end position="74"/>
    </location>
</feature>
<reference evidence="7" key="3">
    <citation type="submission" date="2018-01" db="EMBL/GenBank/DDBJ databases">
        <authorList>
            <person name="Gaut B.S."/>
            <person name="Morton B.R."/>
            <person name="Clegg M.T."/>
            <person name="Duvall M.R."/>
        </authorList>
    </citation>
    <scope>NUCLEOTIDE SEQUENCE</scope>
    <source>
        <strain evidence="7">ATCC BAA-2683</strain>
    </source>
</reference>
<accession>A0A1S1NGB9</accession>
<evidence type="ECO:0000256" key="4">
    <source>
        <dbReference type="SAM" id="SignalP"/>
    </source>
</evidence>
<evidence type="ECO:0000256" key="1">
    <source>
        <dbReference type="ARBA" id="ARBA00022729"/>
    </source>
</evidence>
<dbReference type="InterPro" id="IPR058644">
    <property type="entry name" value="Mtb12-like_C"/>
</dbReference>
<dbReference type="EMBL" id="PPEA01000269">
    <property type="protein sequence ID" value="PQM47848.1"/>
    <property type="molecule type" value="Genomic_DNA"/>
</dbReference>
<organism evidence="6 8">
    <name type="scientific">Mycobacterium talmoniae</name>
    <dbReference type="NCBI Taxonomy" id="1858794"/>
    <lineage>
        <taxon>Bacteria</taxon>
        <taxon>Bacillati</taxon>
        <taxon>Actinomycetota</taxon>
        <taxon>Actinomycetes</taxon>
        <taxon>Mycobacteriales</taxon>
        <taxon>Mycobacteriaceae</taxon>
        <taxon>Mycobacterium</taxon>
    </lineage>
</organism>
<evidence type="ECO:0000313" key="6">
    <source>
        <dbReference type="EMBL" id="OHV00490.1"/>
    </source>
</evidence>
<dbReference type="AlphaFoldDB" id="A0A1S1NGB9"/>
<evidence type="ECO:0000313" key="8">
    <source>
        <dbReference type="Proteomes" id="UP000179734"/>
    </source>
</evidence>
<dbReference type="EMBL" id="MLQM01000108">
    <property type="protein sequence ID" value="OHV00490.1"/>
    <property type="molecule type" value="Genomic_DNA"/>
</dbReference>
<name>A0A1S1NGB9_9MYCO</name>
<dbReference type="RefSeq" id="WP_071028284.1">
    <property type="nucleotide sequence ID" value="NZ_MLQM01000108.1"/>
</dbReference>
<feature type="compositionally biased region" description="Pro residues" evidence="3">
    <location>
        <begin position="45"/>
        <end position="65"/>
    </location>
</feature>
<dbReference type="Pfam" id="PF26580">
    <property type="entry name" value="Mtb12_C"/>
    <property type="match status" value="1"/>
</dbReference>
<comment type="similarity">
    <text evidence="2">Belongs to the MTB12 family.</text>
</comment>
<feature type="chain" id="PRO_5038219810" evidence="4">
    <location>
        <begin position="21"/>
        <end position="184"/>
    </location>
</feature>
<feature type="domain" description="Low molecular weight antigen MTB12-like C-terminal" evidence="5">
    <location>
        <begin position="72"/>
        <end position="181"/>
    </location>
</feature>
<dbReference type="Proteomes" id="UP000238296">
    <property type="component" value="Unassembled WGS sequence"/>
</dbReference>
<evidence type="ECO:0000313" key="9">
    <source>
        <dbReference type="Proteomes" id="UP000238296"/>
    </source>
</evidence>